<keyword evidence="3" id="KW-1185">Reference proteome</keyword>
<name>A0A6A4P6K8_LUPAL</name>
<dbReference type="Proteomes" id="UP000447434">
    <property type="component" value="Chromosome 17"/>
</dbReference>
<dbReference type="AlphaFoldDB" id="A0A6A4P6K8"/>
<reference evidence="3" key="1">
    <citation type="journal article" date="2020" name="Nat. Commun.">
        <title>Genome sequence of the cluster root forming white lupin.</title>
        <authorList>
            <person name="Hufnagel B."/>
            <person name="Marques A."/>
            <person name="Soriano A."/>
            <person name="Marques L."/>
            <person name="Divol F."/>
            <person name="Doumas P."/>
            <person name="Sallet E."/>
            <person name="Mancinotti D."/>
            <person name="Carrere S."/>
            <person name="Marande W."/>
            <person name="Arribat S."/>
            <person name="Keller J."/>
            <person name="Huneau C."/>
            <person name="Blein T."/>
            <person name="Aime D."/>
            <person name="Laguerre M."/>
            <person name="Taylor J."/>
            <person name="Schubert V."/>
            <person name="Nelson M."/>
            <person name="Geu-Flores F."/>
            <person name="Crespi M."/>
            <person name="Gallardo-Guerrero K."/>
            <person name="Delaux P.-M."/>
            <person name="Salse J."/>
            <person name="Berges H."/>
            <person name="Guyot R."/>
            <person name="Gouzy J."/>
            <person name="Peret B."/>
        </authorList>
    </citation>
    <scope>NUCLEOTIDE SEQUENCE [LARGE SCALE GENOMIC DNA]</scope>
    <source>
        <strain evidence="3">cv. Amiga</strain>
    </source>
</reference>
<comment type="caution">
    <text evidence="2">The sequence shown here is derived from an EMBL/GenBank/DDBJ whole genome shotgun (WGS) entry which is preliminary data.</text>
</comment>
<feature type="compositionally biased region" description="Low complexity" evidence="1">
    <location>
        <begin position="83"/>
        <end position="98"/>
    </location>
</feature>
<evidence type="ECO:0000313" key="3">
    <source>
        <dbReference type="Proteomes" id="UP000447434"/>
    </source>
</evidence>
<dbReference type="EMBL" id="WOCE01000017">
    <property type="protein sequence ID" value="KAE9595339.1"/>
    <property type="molecule type" value="Genomic_DNA"/>
</dbReference>
<protein>
    <submittedName>
        <fullName evidence="2">Uncharacterized protein</fullName>
    </submittedName>
</protein>
<organism evidence="2 3">
    <name type="scientific">Lupinus albus</name>
    <name type="common">White lupine</name>
    <name type="synonym">Lupinus termis</name>
    <dbReference type="NCBI Taxonomy" id="3870"/>
    <lineage>
        <taxon>Eukaryota</taxon>
        <taxon>Viridiplantae</taxon>
        <taxon>Streptophyta</taxon>
        <taxon>Embryophyta</taxon>
        <taxon>Tracheophyta</taxon>
        <taxon>Spermatophyta</taxon>
        <taxon>Magnoliopsida</taxon>
        <taxon>eudicotyledons</taxon>
        <taxon>Gunneridae</taxon>
        <taxon>Pentapetalae</taxon>
        <taxon>rosids</taxon>
        <taxon>fabids</taxon>
        <taxon>Fabales</taxon>
        <taxon>Fabaceae</taxon>
        <taxon>Papilionoideae</taxon>
        <taxon>50 kb inversion clade</taxon>
        <taxon>genistoids sensu lato</taxon>
        <taxon>core genistoids</taxon>
        <taxon>Genisteae</taxon>
        <taxon>Lupinus</taxon>
    </lineage>
</organism>
<sequence>MGSLCMLGRSFFHKIASLFGKFLGLDEWTRFTKRLEYGRILLATPSNAPIDKAIQVRIDGVDFVVTIVKEREVYRHQNKKRSCSPSTSDSSPSESCGSWFNRALDGSDSVWIPKDDDDDMAGGSDEVSGDPVRLGLIHEKSNISPTIQN</sequence>
<gene>
    <name evidence="2" type="ORF">Lalb_Chr17g0337731</name>
</gene>
<feature type="region of interest" description="Disordered" evidence="1">
    <location>
        <begin position="76"/>
        <end position="149"/>
    </location>
</feature>
<proteinExistence type="predicted"/>
<dbReference type="OrthoDB" id="999103at2759"/>
<accession>A0A6A4P6K8</accession>
<evidence type="ECO:0000313" key="2">
    <source>
        <dbReference type="EMBL" id="KAE9595339.1"/>
    </source>
</evidence>
<evidence type="ECO:0000256" key="1">
    <source>
        <dbReference type="SAM" id="MobiDB-lite"/>
    </source>
</evidence>